<evidence type="ECO:0000256" key="2">
    <source>
        <dbReference type="ARBA" id="ARBA00023157"/>
    </source>
</evidence>
<gene>
    <name evidence="6" type="ORF">CHLNCDRAFT_57555</name>
</gene>
<dbReference type="CDD" id="cd00190">
    <property type="entry name" value="Tryp_SPc"/>
    <property type="match status" value="1"/>
</dbReference>
<dbReference type="PRINTS" id="PR00722">
    <property type="entry name" value="CHYMOTRYPSIN"/>
</dbReference>
<comment type="similarity">
    <text evidence="1">Belongs to the peptidase S1 family.</text>
</comment>
<dbReference type="GO" id="GO:0004252">
    <property type="term" value="F:serine-type endopeptidase activity"/>
    <property type="evidence" value="ECO:0007669"/>
    <property type="project" value="InterPro"/>
</dbReference>
<dbReference type="InterPro" id="IPR033116">
    <property type="entry name" value="TRYPSIN_SER"/>
</dbReference>
<evidence type="ECO:0000256" key="1">
    <source>
        <dbReference type="ARBA" id="ARBA00007664"/>
    </source>
</evidence>
<dbReference type="InterPro" id="IPR001254">
    <property type="entry name" value="Trypsin_dom"/>
</dbReference>
<dbReference type="InterPro" id="IPR018114">
    <property type="entry name" value="TRYPSIN_HIS"/>
</dbReference>
<dbReference type="PROSITE" id="PS00135">
    <property type="entry name" value="TRYPSIN_SER"/>
    <property type="match status" value="1"/>
</dbReference>
<reference evidence="6 7" key="1">
    <citation type="journal article" date="2010" name="Plant Cell">
        <title>The Chlorella variabilis NC64A genome reveals adaptation to photosymbiosis, coevolution with viruses, and cryptic sex.</title>
        <authorList>
            <person name="Blanc G."/>
            <person name="Duncan G."/>
            <person name="Agarkova I."/>
            <person name="Borodovsky M."/>
            <person name="Gurnon J."/>
            <person name="Kuo A."/>
            <person name="Lindquist E."/>
            <person name="Lucas S."/>
            <person name="Pangilinan J."/>
            <person name="Polle J."/>
            <person name="Salamov A."/>
            <person name="Terry A."/>
            <person name="Yamada T."/>
            <person name="Dunigan D.D."/>
            <person name="Grigoriev I.V."/>
            <person name="Claverie J.M."/>
            <person name="Van Etten J.L."/>
        </authorList>
    </citation>
    <scope>NUCLEOTIDE SEQUENCE [LARGE SCALE GENOMIC DNA]</scope>
    <source>
        <strain evidence="6 7">NC64A</strain>
    </source>
</reference>
<dbReference type="eggNOG" id="KOG3627">
    <property type="taxonomic scope" value="Eukaryota"/>
</dbReference>
<dbReference type="OrthoDB" id="8440449at2759"/>
<dbReference type="InterPro" id="IPR043504">
    <property type="entry name" value="Peptidase_S1_PA_chymotrypsin"/>
</dbReference>
<evidence type="ECO:0000259" key="5">
    <source>
        <dbReference type="PROSITE" id="PS50240"/>
    </source>
</evidence>
<dbReference type="Proteomes" id="UP000008141">
    <property type="component" value="Unassembled WGS sequence"/>
</dbReference>
<keyword evidence="2" id="KW-1015">Disulfide bond</keyword>
<name>E1ZBP4_CHLVA</name>
<dbReference type="GO" id="GO:0006508">
    <property type="term" value="P:proteolysis"/>
    <property type="evidence" value="ECO:0007669"/>
    <property type="project" value="UniProtKB-KW"/>
</dbReference>
<dbReference type="Pfam" id="PF00089">
    <property type="entry name" value="Trypsin"/>
    <property type="match status" value="1"/>
</dbReference>
<dbReference type="InterPro" id="IPR001314">
    <property type="entry name" value="Peptidase_S1A"/>
</dbReference>
<dbReference type="PROSITE" id="PS50240">
    <property type="entry name" value="TRYPSIN_DOM"/>
    <property type="match status" value="1"/>
</dbReference>
<evidence type="ECO:0000313" key="6">
    <source>
        <dbReference type="EMBL" id="EFN56680.1"/>
    </source>
</evidence>
<keyword evidence="3" id="KW-0378">Hydrolase</keyword>
<dbReference type="InParanoid" id="E1ZBP4"/>
<organism evidence="7">
    <name type="scientific">Chlorella variabilis</name>
    <name type="common">Green alga</name>
    <dbReference type="NCBI Taxonomy" id="554065"/>
    <lineage>
        <taxon>Eukaryota</taxon>
        <taxon>Viridiplantae</taxon>
        <taxon>Chlorophyta</taxon>
        <taxon>core chlorophytes</taxon>
        <taxon>Trebouxiophyceae</taxon>
        <taxon>Chlorellales</taxon>
        <taxon>Chlorellaceae</taxon>
        <taxon>Chlorella clade</taxon>
        <taxon>Chlorella</taxon>
    </lineage>
</organism>
<keyword evidence="7" id="KW-1185">Reference proteome</keyword>
<dbReference type="PANTHER" id="PTHR24276:SF96">
    <property type="entry name" value="PEPTIDASE S1 DOMAIN-CONTAINING PROTEIN"/>
    <property type="match status" value="1"/>
</dbReference>
<accession>E1ZBP4</accession>
<dbReference type="InterPro" id="IPR009003">
    <property type="entry name" value="Peptidase_S1_PA"/>
</dbReference>
<dbReference type="RefSeq" id="XP_005848782.1">
    <property type="nucleotide sequence ID" value="XM_005848720.1"/>
</dbReference>
<feature type="region of interest" description="Disordered" evidence="4">
    <location>
        <begin position="96"/>
        <end position="134"/>
    </location>
</feature>
<keyword evidence="3" id="KW-0720">Serine protease</keyword>
<evidence type="ECO:0000313" key="7">
    <source>
        <dbReference type="Proteomes" id="UP000008141"/>
    </source>
</evidence>
<evidence type="ECO:0000256" key="3">
    <source>
        <dbReference type="RuleBase" id="RU363034"/>
    </source>
</evidence>
<dbReference type="GeneID" id="17356040"/>
<dbReference type="SUPFAM" id="SSF50494">
    <property type="entry name" value="Trypsin-like serine proteases"/>
    <property type="match status" value="1"/>
</dbReference>
<dbReference type="KEGG" id="cvr:CHLNCDRAFT_57555"/>
<sequence>MALQERFRQFRYGNPLVSSQVAGGAGRRENAANLRCPGLPGQWQPCVRVGSQRNAIQHGKTGDPLAAHSLQVAHKACNLQGPVACVGLKSGKARTSLQHRLPAETGREPGESRESNKTGVEQGDMQRKQLTGHASKRVYDWQSGMAHWGETQRRLLDDGVQSAITHGRNAPRNRFKFYVSMRKAATPDDHGCGASLIHESVVLTAAHCILGRYNKFDYGPYVAHIGAYAFNATAIPDTGYQERRVANIVIHPDYDPTTFKKVNRGNNDVALLYLSRPSTYPPIKLVPYKAKAEWNNPVPDWTPVTLIGLGQTVFEEKSPKVLQEITDLALLPLKLCQKEVGELSRGYTFNNNTMICARRVEGLGGQCRGDSGGPMFVRGKTAADDMQIGVVSWSYKDTELPCQELPGVLTDVADVRRWIDASIRILTQPLTGSVTDDRVVCGFNKIQFKTAKPANSWLDILHSRGGFKLDAWLVRHPDPAVSAVFMQRIVFQWHDRVVVALLKDGRLSVTLNGKVVPPGITTSMSRGSVRFNAKSGASPEIIVVQPRLSIRIVRAGGIEVGRSQAASQSAGARTPWLNAWVTLTKPPPVKLGGVLAQTLPAILQPRV</sequence>
<evidence type="ECO:0000256" key="4">
    <source>
        <dbReference type="SAM" id="MobiDB-lite"/>
    </source>
</evidence>
<keyword evidence="3" id="KW-0645">Protease</keyword>
<dbReference type="PROSITE" id="PS00134">
    <property type="entry name" value="TRYPSIN_HIS"/>
    <property type="match status" value="1"/>
</dbReference>
<dbReference type="Gene3D" id="2.40.10.10">
    <property type="entry name" value="Trypsin-like serine proteases"/>
    <property type="match status" value="1"/>
</dbReference>
<dbReference type="InterPro" id="IPR050430">
    <property type="entry name" value="Peptidase_S1"/>
</dbReference>
<dbReference type="SMART" id="SM00020">
    <property type="entry name" value="Tryp_SPc"/>
    <property type="match status" value="1"/>
</dbReference>
<dbReference type="PANTHER" id="PTHR24276">
    <property type="entry name" value="POLYSERASE-RELATED"/>
    <property type="match status" value="1"/>
</dbReference>
<proteinExistence type="inferred from homology"/>
<dbReference type="AlphaFoldDB" id="E1ZBP4"/>
<feature type="domain" description="Peptidase S1" evidence="5">
    <location>
        <begin position="164"/>
        <end position="424"/>
    </location>
</feature>
<feature type="compositionally biased region" description="Basic and acidic residues" evidence="4">
    <location>
        <begin position="101"/>
        <end position="116"/>
    </location>
</feature>
<protein>
    <recommendedName>
        <fullName evidence="5">Peptidase S1 domain-containing protein</fullName>
    </recommendedName>
</protein>
<dbReference type="EMBL" id="GL433841">
    <property type="protein sequence ID" value="EFN56680.1"/>
    <property type="molecule type" value="Genomic_DNA"/>
</dbReference>